<keyword evidence="2" id="KW-1003">Cell membrane</keyword>
<keyword evidence="3 5" id="KW-0807">Transducer</keyword>
<feature type="domain" description="Methyl-accepting transducer" evidence="9">
    <location>
        <begin position="302"/>
        <end position="538"/>
    </location>
</feature>
<dbReference type="PROSITE" id="PS50885">
    <property type="entry name" value="HAMP"/>
    <property type="match status" value="1"/>
</dbReference>
<keyword evidence="7" id="KW-0812">Transmembrane</keyword>
<dbReference type="SMART" id="SM00304">
    <property type="entry name" value="HAMP"/>
    <property type="match status" value="1"/>
</dbReference>
<dbReference type="CDD" id="cd06225">
    <property type="entry name" value="HAMP"/>
    <property type="match status" value="1"/>
</dbReference>
<feature type="chain" id="PRO_5020928073" evidence="8">
    <location>
        <begin position="28"/>
        <end position="559"/>
    </location>
</feature>
<sequence length="559" mass="57780">MRLSITAKALVPVALLSAALAASSFIALDRLTALDTAASRILEEDVATATEMASANLALTRYGSIAYRLVSETRMDAMDKLEAEAKQIGKDLAARTDGIKARMPEAAGDLDAALKDFAKAASATERVLDMAFASQQDKALKISSEEVEPALVSARTTFTKVEQAIAGRIAEARSAIAAQADSARMLTLGVAVGGCLIAVLLAVAILQFGIVRPLLRLSGTMRRFAAGDFSGVVEGTRRSDELGEMAKSVEVFKANGLAMEEFKRREAEAAAAAADEQRRTLDELARAFEGSVKSVVATVATTAGRLQTGSSTMTEVARSTNGQVDTMAHNTESTAEKVQGVASATEELAASIADIARQVSEASSVSTSATAEAERTRDVVTALAERAQRIGEVVGLINEIASQTNLLALNATIEAARAGEAGKGFAVVAAEVKSLANQTGRATDEIAAQVGAVQQATREAVSAIAGIVETIGRIGNISTSIAGAVEQQSAATNEIARNVDAVALAADSLRRTIGDVRGAAGATGDAAVDITEAAANLSSQSDLLADAVDQFIDRIRRAA</sequence>
<dbReference type="Gene3D" id="6.10.340.10">
    <property type="match status" value="1"/>
</dbReference>
<evidence type="ECO:0000256" key="2">
    <source>
        <dbReference type="ARBA" id="ARBA00022519"/>
    </source>
</evidence>
<dbReference type="PROSITE" id="PS50111">
    <property type="entry name" value="CHEMOTAXIS_TRANSDUC_2"/>
    <property type="match status" value="1"/>
</dbReference>
<comment type="caution">
    <text evidence="12">The sequence shown here is derived from an EMBL/GenBank/DDBJ whole genome shotgun (WGS) entry which is preliminary data.</text>
</comment>
<evidence type="ECO:0000259" key="11">
    <source>
        <dbReference type="PROSITE" id="PS50885"/>
    </source>
</evidence>
<gene>
    <name evidence="12" type="ORF">EDD54_0799</name>
</gene>
<dbReference type="AlphaFoldDB" id="A0A4R6RLD0"/>
<reference evidence="12 13" key="1">
    <citation type="submission" date="2019-03" db="EMBL/GenBank/DDBJ databases">
        <title>Genomic Encyclopedia of Type Strains, Phase IV (KMG-IV): sequencing the most valuable type-strain genomes for metagenomic binning, comparative biology and taxonomic classification.</title>
        <authorList>
            <person name="Goeker M."/>
        </authorList>
    </citation>
    <scope>NUCLEOTIDE SEQUENCE [LARGE SCALE GENOMIC DNA]</scope>
    <source>
        <strain evidence="12 13">DSM 102969</strain>
    </source>
</reference>
<dbReference type="Pfam" id="PF00672">
    <property type="entry name" value="HAMP"/>
    <property type="match status" value="1"/>
</dbReference>
<feature type="coiled-coil region" evidence="6">
    <location>
        <begin position="259"/>
        <end position="287"/>
    </location>
</feature>
<dbReference type="InterPro" id="IPR004090">
    <property type="entry name" value="Chemotax_Me-accpt_rcpt"/>
</dbReference>
<dbReference type="SUPFAM" id="SSF58104">
    <property type="entry name" value="Methyl-accepting chemotaxis protein (MCP) signaling domain"/>
    <property type="match status" value="1"/>
</dbReference>
<dbReference type="RefSeq" id="WP_126536363.1">
    <property type="nucleotide sequence ID" value="NZ_BSPM01000008.1"/>
</dbReference>
<dbReference type="GO" id="GO:0005886">
    <property type="term" value="C:plasma membrane"/>
    <property type="evidence" value="ECO:0007669"/>
    <property type="project" value="UniProtKB-SubCell"/>
</dbReference>
<evidence type="ECO:0000256" key="7">
    <source>
        <dbReference type="SAM" id="Phobius"/>
    </source>
</evidence>
<dbReference type="InterPro" id="IPR004089">
    <property type="entry name" value="MCPsignal_dom"/>
</dbReference>
<dbReference type="PANTHER" id="PTHR32089">
    <property type="entry name" value="METHYL-ACCEPTING CHEMOTAXIS PROTEIN MCPB"/>
    <property type="match status" value="1"/>
</dbReference>
<evidence type="ECO:0000256" key="4">
    <source>
        <dbReference type="ARBA" id="ARBA00029447"/>
    </source>
</evidence>
<feature type="transmembrane region" description="Helical" evidence="7">
    <location>
        <begin position="188"/>
        <end position="215"/>
    </location>
</feature>
<name>A0A4R6RLD0_9HYPH</name>
<comment type="similarity">
    <text evidence="4">Belongs to the methyl-accepting chemotaxis (MCP) protein family.</text>
</comment>
<keyword evidence="2" id="KW-0997">Cell inner membrane</keyword>
<dbReference type="GO" id="GO:0006935">
    <property type="term" value="P:chemotaxis"/>
    <property type="evidence" value="ECO:0007669"/>
    <property type="project" value="InterPro"/>
</dbReference>
<dbReference type="PROSITE" id="PS50192">
    <property type="entry name" value="T_SNARE"/>
    <property type="match status" value="1"/>
</dbReference>
<keyword evidence="8" id="KW-0732">Signal</keyword>
<evidence type="ECO:0000259" key="10">
    <source>
        <dbReference type="PROSITE" id="PS50192"/>
    </source>
</evidence>
<dbReference type="Proteomes" id="UP000294547">
    <property type="component" value="Unassembled WGS sequence"/>
</dbReference>
<proteinExistence type="inferred from homology"/>
<dbReference type="InterPro" id="IPR003660">
    <property type="entry name" value="HAMP_dom"/>
</dbReference>
<evidence type="ECO:0000313" key="13">
    <source>
        <dbReference type="Proteomes" id="UP000294547"/>
    </source>
</evidence>
<dbReference type="Gene3D" id="1.10.287.950">
    <property type="entry name" value="Methyl-accepting chemotaxis protein"/>
    <property type="match status" value="1"/>
</dbReference>
<keyword evidence="13" id="KW-1185">Reference proteome</keyword>
<dbReference type="InterPro" id="IPR000727">
    <property type="entry name" value="T_SNARE_dom"/>
</dbReference>
<dbReference type="PRINTS" id="PR00260">
    <property type="entry name" value="CHEMTRNSDUCR"/>
</dbReference>
<evidence type="ECO:0000256" key="3">
    <source>
        <dbReference type="ARBA" id="ARBA00023224"/>
    </source>
</evidence>
<feature type="domain" description="T-SNARE coiled-coil homology" evidence="10">
    <location>
        <begin position="454"/>
        <end position="516"/>
    </location>
</feature>
<evidence type="ECO:0000256" key="1">
    <source>
        <dbReference type="ARBA" id="ARBA00004429"/>
    </source>
</evidence>
<dbReference type="PANTHER" id="PTHR32089:SF112">
    <property type="entry name" value="LYSOZYME-LIKE PROTEIN-RELATED"/>
    <property type="match status" value="1"/>
</dbReference>
<evidence type="ECO:0000259" key="9">
    <source>
        <dbReference type="PROSITE" id="PS50111"/>
    </source>
</evidence>
<keyword evidence="6" id="KW-0175">Coiled coil</keyword>
<dbReference type="Pfam" id="PF00015">
    <property type="entry name" value="MCPsignal"/>
    <property type="match status" value="1"/>
</dbReference>
<keyword evidence="7" id="KW-0472">Membrane</keyword>
<protein>
    <submittedName>
        <fullName evidence="12">Methyl-accepting chemotaxis protein</fullName>
    </submittedName>
</protein>
<keyword evidence="7" id="KW-1133">Transmembrane helix</keyword>
<accession>A0A4R6RLD0</accession>
<dbReference type="SMART" id="SM00283">
    <property type="entry name" value="MA"/>
    <property type="match status" value="1"/>
</dbReference>
<dbReference type="EMBL" id="SNXY01000006">
    <property type="protein sequence ID" value="TDP86915.1"/>
    <property type="molecule type" value="Genomic_DNA"/>
</dbReference>
<evidence type="ECO:0000313" key="12">
    <source>
        <dbReference type="EMBL" id="TDP86915.1"/>
    </source>
</evidence>
<evidence type="ECO:0000256" key="5">
    <source>
        <dbReference type="PROSITE-ProRule" id="PRU00284"/>
    </source>
</evidence>
<feature type="domain" description="HAMP" evidence="11">
    <location>
        <begin position="208"/>
        <end position="261"/>
    </location>
</feature>
<dbReference type="GO" id="GO:0007165">
    <property type="term" value="P:signal transduction"/>
    <property type="evidence" value="ECO:0007669"/>
    <property type="project" value="UniProtKB-KW"/>
</dbReference>
<evidence type="ECO:0000256" key="8">
    <source>
        <dbReference type="SAM" id="SignalP"/>
    </source>
</evidence>
<evidence type="ECO:0000256" key="6">
    <source>
        <dbReference type="SAM" id="Coils"/>
    </source>
</evidence>
<feature type="signal peptide" evidence="8">
    <location>
        <begin position="1"/>
        <end position="27"/>
    </location>
</feature>
<organism evidence="12 13">
    <name type="scientific">Oharaeibacter diazotrophicus</name>
    <dbReference type="NCBI Taxonomy" id="1920512"/>
    <lineage>
        <taxon>Bacteria</taxon>
        <taxon>Pseudomonadati</taxon>
        <taxon>Pseudomonadota</taxon>
        <taxon>Alphaproteobacteria</taxon>
        <taxon>Hyphomicrobiales</taxon>
        <taxon>Pleomorphomonadaceae</taxon>
        <taxon>Oharaeibacter</taxon>
    </lineage>
</organism>
<comment type="subcellular location">
    <subcellularLocation>
        <location evidence="1">Cell inner membrane</location>
        <topology evidence="1">Multi-pass membrane protein</topology>
    </subcellularLocation>
</comment>
<dbReference type="OrthoDB" id="8437048at2"/>
<dbReference type="GO" id="GO:0004888">
    <property type="term" value="F:transmembrane signaling receptor activity"/>
    <property type="evidence" value="ECO:0007669"/>
    <property type="project" value="InterPro"/>
</dbReference>